<dbReference type="Gene3D" id="3.30.465.10">
    <property type="match status" value="1"/>
</dbReference>
<keyword evidence="2" id="KW-0472">Membrane</keyword>
<dbReference type="PANTHER" id="PTHR34061:SF11">
    <property type="entry name" value="PROTEIN, PUTATIVE-RELATED"/>
    <property type="match status" value="1"/>
</dbReference>
<proteinExistence type="predicted"/>
<evidence type="ECO:0000256" key="2">
    <source>
        <dbReference type="SAM" id="Phobius"/>
    </source>
</evidence>
<accession>A0A8J5KP46</accession>
<protein>
    <submittedName>
        <fullName evidence="3">Uncharacterized protein</fullName>
    </submittedName>
</protein>
<feature type="region of interest" description="Disordered" evidence="1">
    <location>
        <begin position="142"/>
        <end position="184"/>
    </location>
</feature>
<gene>
    <name evidence="3" type="ORF">ZIOFF_054114</name>
</gene>
<organism evidence="3 4">
    <name type="scientific">Zingiber officinale</name>
    <name type="common">Ginger</name>
    <name type="synonym">Amomum zingiber</name>
    <dbReference type="NCBI Taxonomy" id="94328"/>
    <lineage>
        <taxon>Eukaryota</taxon>
        <taxon>Viridiplantae</taxon>
        <taxon>Streptophyta</taxon>
        <taxon>Embryophyta</taxon>
        <taxon>Tracheophyta</taxon>
        <taxon>Spermatophyta</taxon>
        <taxon>Magnoliopsida</taxon>
        <taxon>Liliopsida</taxon>
        <taxon>Zingiberales</taxon>
        <taxon>Zingiberaceae</taxon>
        <taxon>Zingiber</taxon>
    </lineage>
</organism>
<name>A0A8J5KP46_ZINOF</name>
<evidence type="ECO:0000313" key="4">
    <source>
        <dbReference type="Proteomes" id="UP000734854"/>
    </source>
</evidence>
<comment type="caution">
    <text evidence="3">The sequence shown here is derived from an EMBL/GenBank/DDBJ whole genome shotgun (WGS) entry which is preliminary data.</text>
</comment>
<evidence type="ECO:0000256" key="1">
    <source>
        <dbReference type="SAM" id="MobiDB-lite"/>
    </source>
</evidence>
<keyword evidence="2" id="KW-1133">Transmembrane helix</keyword>
<keyword evidence="2" id="KW-0812">Transmembrane</keyword>
<evidence type="ECO:0000313" key="3">
    <source>
        <dbReference type="EMBL" id="KAG6485554.1"/>
    </source>
</evidence>
<dbReference type="Proteomes" id="UP000734854">
    <property type="component" value="Unassembled WGS sequence"/>
</dbReference>
<sequence length="184" mass="20630">MTALSYHNRMDVSSMCTYPYINVGDEQLWIEVLCEMLEHGLVSHLWTNYFYLIISSTFFNFSPFSTFLLLFSAFSSFSSLPVAKSKRRRLDIRDQMATDGNSEQAMTSYGGVEGVAGWVGASVVSAFFASLESCSCITLSTFEDDDGDEPDEPEESKDRPLMLTSAPNQYDVEEPHLKPPFPPV</sequence>
<feature type="compositionally biased region" description="Acidic residues" evidence="1">
    <location>
        <begin position="142"/>
        <end position="155"/>
    </location>
</feature>
<dbReference type="PANTHER" id="PTHR34061">
    <property type="entry name" value="PROTEIN, PUTATIVE-RELATED"/>
    <property type="match status" value="1"/>
</dbReference>
<feature type="transmembrane region" description="Helical" evidence="2">
    <location>
        <begin position="49"/>
        <end position="80"/>
    </location>
</feature>
<dbReference type="EMBL" id="JACMSC010000015">
    <property type="protein sequence ID" value="KAG6485554.1"/>
    <property type="molecule type" value="Genomic_DNA"/>
</dbReference>
<reference evidence="3 4" key="1">
    <citation type="submission" date="2020-08" db="EMBL/GenBank/DDBJ databases">
        <title>Plant Genome Project.</title>
        <authorList>
            <person name="Zhang R.-G."/>
        </authorList>
    </citation>
    <scope>NUCLEOTIDE SEQUENCE [LARGE SCALE GENOMIC DNA]</scope>
    <source>
        <tissue evidence="3">Rhizome</tissue>
    </source>
</reference>
<dbReference type="InterPro" id="IPR016169">
    <property type="entry name" value="FAD-bd_PCMH_sub2"/>
</dbReference>
<keyword evidence="4" id="KW-1185">Reference proteome</keyword>
<dbReference type="AlphaFoldDB" id="A0A8J5KP46"/>